<feature type="transmembrane region" description="Helical" evidence="24">
    <location>
        <begin position="179"/>
        <end position="203"/>
    </location>
</feature>
<dbReference type="EC" id="2.7.13.3" evidence="5"/>
<keyword evidence="28" id="KW-1185">Reference proteome</keyword>
<feature type="domain" description="HAMP" evidence="26">
    <location>
        <begin position="200"/>
        <end position="253"/>
    </location>
</feature>
<dbReference type="SUPFAM" id="SSF47384">
    <property type="entry name" value="Homodimeric domain of signal transducing histidine kinase"/>
    <property type="match status" value="1"/>
</dbReference>
<evidence type="ECO:0000256" key="19">
    <source>
        <dbReference type="ARBA" id="ARBA00023026"/>
    </source>
</evidence>
<proteinExistence type="predicted"/>
<feature type="region of interest" description="Disordered" evidence="23">
    <location>
        <begin position="474"/>
        <end position="500"/>
    </location>
</feature>
<dbReference type="InterPro" id="IPR004358">
    <property type="entry name" value="Sig_transdc_His_kin-like_C"/>
</dbReference>
<evidence type="ECO:0000256" key="15">
    <source>
        <dbReference type="ARBA" id="ARBA00022912"/>
    </source>
</evidence>
<gene>
    <name evidence="27" type="ORF">BDZ31_001101</name>
</gene>
<keyword evidence="9 24" id="KW-0812">Transmembrane</keyword>
<evidence type="ECO:0000256" key="1">
    <source>
        <dbReference type="ARBA" id="ARBA00000085"/>
    </source>
</evidence>
<dbReference type="EMBL" id="JACHNU010000001">
    <property type="protein sequence ID" value="MBB4661528.1"/>
    <property type="molecule type" value="Genomic_DNA"/>
</dbReference>
<comment type="caution">
    <text evidence="27">The sequence shown here is derived from an EMBL/GenBank/DDBJ whole genome shotgun (WGS) entry which is preliminary data.</text>
</comment>
<comment type="subcellular location">
    <subcellularLocation>
        <location evidence="4">Cell membrane</location>
        <topology evidence="4">Multi-pass membrane protein</topology>
    </subcellularLocation>
</comment>
<dbReference type="InterPro" id="IPR050980">
    <property type="entry name" value="2C_sensor_his_kinase"/>
</dbReference>
<evidence type="ECO:0000256" key="23">
    <source>
        <dbReference type="SAM" id="MobiDB-lite"/>
    </source>
</evidence>
<sequence>MRRLGALGGLGALGLRGRIVGALVLTAAVTLAVAALGLLPPLERRLRDAELRALVDKAVELRGGFESLDGHQLAINSNALGGLGLELVRTSGASEVYLLDSAHALRLRTADRATAAADPFDDVAEARRGRRLVASSVTHEGDEVVRVAIPLRIDGGLYVLAARKQVSEIRDAVGVVRRAFGTAALSGLAIALLLGLGLAATLVRRLRRLRDATVNLAEHGPVDEVPADRNRDEVGDLARSFAAMQRRLHQQEEARRAFVATASHELRTPVASLRGMLELLDDELAHGEVDGEEARRQVARALAQARRLGRLAADLLDLSRIDAEVALRREPVELGELSRAVLAEFELGAGPGERRPAPVLDEDGRGEDGVWALADPGAVAQILRILLDNAMRASPDDTPVHVSLRPPPGDGPAALIVRDEGPGVPPQEREAVFRRFSRGTGASGGGFGLGLAIGRELAERMGGSLVLEEAGPPGATFTLRLPVPPPHDHDGDDDGGAASA</sequence>
<dbReference type="InterPro" id="IPR036097">
    <property type="entry name" value="HisK_dim/P_sf"/>
</dbReference>
<dbReference type="PRINTS" id="PR00344">
    <property type="entry name" value="BCTRLSENSOR"/>
</dbReference>
<evidence type="ECO:0000256" key="2">
    <source>
        <dbReference type="ARBA" id="ARBA00001936"/>
    </source>
</evidence>
<dbReference type="SMART" id="SM00387">
    <property type="entry name" value="HATPase_c"/>
    <property type="match status" value="1"/>
</dbReference>
<evidence type="ECO:0000256" key="4">
    <source>
        <dbReference type="ARBA" id="ARBA00004651"/>
    </source>
</evidence>
<accession>A0A840IBT9</accession>
<keyword evidence="11 27" id="KW-0418">Kinase</keyword>
<dbReference type="InterPro" id="IPR003594">
    <property type="entry name" value="HATPase_dom"/>
</dbReference>
<evidence type="ECO:0000256" key="24">
    <source>
        <dbReference type="SAM" id="Phobius"/>
    </source>
</evidence>
<dbReference type="Pfam" id="PF00672">
    <property type="entry name" value="HAMP"/>
    <property type="match status" value="1"/>
</dbReference>
<evidence type="ECO:0000256" key="5">
    <source>
        <dbReference type="ARBA" id="ARBA00012438"/>
    </source>
</evidence>
<feature type="domain" description="Histidine kinase" evidence="25">
    <location>
        <begin position="261"/>
        <end position="485"/>
    </location>
</feature>
<evidence type="ECO:0000256" key="20">
    <source>
        <dbReference type="ARBA" id="ARBA00023211"/>
    </source>
</evidence>
<dbReference type="Gene3D" id="1.10.287.130">
    <property type="match status" value="1"/>
</dbReference>
<feature type="transmembrane region" description="Helical" evidence="24">
    <location>
        <begin position="20"/>
        <end position="39"/>
    </location>
</feature>
<keyword evidence="6" id="KW-1003">Cell membrane</keyword>
<keyword evidence="18" id="KW-0346">Stress response</keyword>
<evidence type="ECO:0000256" key="13">
    <source>
        <dbReference type="ARBA" id="ARBA00022840"/>
    </source>
</evidence>
<feature type="compositionally biased region" description="Acidic residues" evidence="23">
    <location>
        <begin position="491"/>
        <end position="500"/>
    </location>
</feature>
<dbReference type="Proteomes" id="UP000585272">
    <property type="component" value="Unassembled WGS sequence"/>
</dbReference>
<dbReference type="SUPFAM" id="SSF158472">
    <property type="entry name" value="HAMP domain-like"/>
    <property type="match status" value="1"/>
</dbReference>
<dbReference type="PROSITE" id="PS50885">
    <property type="entry name" value="HAMP"/>
    <property type="match status" value="1"/>
</dbReference>
<dbReference type="GO" id="GO:0005524">
    <property type="term" value="F:ATP binding"/>
    <property type="evidence" value="ECO:0007669"/>
    <property type="project" value="UniProtKB-KW"/>
</dbReference>
<evidence type="ECO:0000256" key="8">
    <source>
        <dbReference type="ARBA" id="ARBA00022679"/>
    </source>
</evidence>
<evidence type="ECO:0000259" key="25">
    <source>
        <dbReference type="PROSITE" id="PS50109"/>
    </source>
</evidence>
<dbReference type="InterPro" id="IPR005467">
    <property type="entry name" value="His_kinase_dom"/>
</dbReference>
<evidence type="ECO:0000313" key="27">
    <source>
        <dbReference type="EMBL" id="MBB4661528.1"/>
    </source>
</evidence>
<dbReference type="FunFam" id="1.10.287.130:FF:000001">
    <property type="entry name" value="Two-component sensor histidine kinase"/>
    <property type="match status" value="1"/>
</dbReference>
<dbReference type="PANTHER" id="PTHR44936:SF9">
    <property type="entry name" value="SENSOR PROTEIN CREC"/>
    <property type="match status" value="1"/>
</dbReference>
<comment type="cofactor">
    <cofactor evidence="2">
        <name>Mn(2+)</name>
        <dbReference type="ChEBI" id="CHEBI:29035"/>
    </cofactor>
</comment>
<evidence type="ECO:0000259" key="26">
    <source>
        <dbReference type="PROSITE" id="PS50885"/>
    </source>
</evidence>
<dbReference type="GO" id="GO:0004721">
    <property type="term" value="F:phosphoprotein phosphatase activity"/>
    <property type="evidence" value="ECO:0007669"/>
    <property type="project" value="UniProtKB-KW"/>
</dbReference>
<dbReference type="SMART" id="SM00388">
    <property type="entry name" value="HisKA"/>
    <property type="match status" value="1"/>
</dbReference>
<dbReference type="CDD" id="cd00082">
    <property type="entry name" value="HisKA"/>
    <property type="match status" value="1"/>
</dbReference>
<dbReference type="AlphaFoldDB" id="A0A840IBT9"/>
<keyword evidence="7" id="KW-0597">Phosphoprotein</keyword>
<keyword evidence="13" id="KW-0067">ATP-binding</keyword>
<dbReference type="Gene3D" id="3.30.565.10">
    <property type="entry name" value="Histidine kinase-like ATPase, C-terminal domain"/>
    <property type="match status" value="1"/>
</dbReference>
<evidence type="ECO:0000256" key="16">
    <source>
        <dbReference type="ARBA" id="ARBA00022989"/>
    </source>
</evidence>
<keyword evidence="24" id="KW-0472">Membrane</keyword>
<protein>
    <recommendedName>
        <fullName evidence="21">Signal transduction histidine-protein kinase/phosphatase MprB</fullName>
        <ecNumber evidence="5">2.7.13.3</ecNumber>
    </recommendedName>
    <alternativeName>
        <fullName evidence="22">Mycobacterial persistence regulator B</fullName>
    </alternativeName>
</protein>
<evidence type="ECO:0000313" key="28">
    <source>
        <dbReference type="Proteomes" id="UP000585272"/>
    </source>
</evidence>
<evidence type="ECO:0000256" key="6">
    <source>
        <dbReference type="ARBA" id="ARBA00022475"/>
    </source>
</evidence>
<evidence type="ECO:0000256" key="10">
    <source>
        <dbReference type="ARBA" id="ARBA00022741"/>
    </source>
</evidence>
<evidence type="ECO:0000256" key="7">
    <source>
        <dbReference type="ARBA" id="ARBA00022553"/>
    </source>
</evidence>
<evidence type="ECO:0000256" key="21">
    <source>
        <dbReference type="ARBA" id="ARBA00040454"/>
    </source>
</evidence>
<comment type="cofactor">
    <cofactor evidence="3">
        <name>Mg(2+)</name>
        <dbReference type="ChEBI" id="CHEBI:18420"/>
    </cofactor>
</comment>
<keyword evidence="17" id="KW-0902">Two-component regulatory system</keyword>
<dbReference type="InterPro" id="IPR036890">
    <property type="entry name" value="HATPase_C_sf"/>
</dbReference>
<reference evidence="27 28" key="1">
    <citation type="submission" date="2020-08" db="EMBL/GenBank/DDBJ databases">
        <title>Genomic Encyclopedia of Archaeal and Bacterial Type Strains, Phase II (KMG-II): from individual species to whole genera.</title>
        <authorList>
            <person name="Goeker M."/>
        </authorList>
    </citation>
    <scope>NUCLEOTIDE SEQUENCE [LARGE SCALE GENOMIC DNA]</scope>
    <source>
        <strain evidence="27 28">DSM 23288</strain>
    </source>
</reference>
<keyword evidence="12" id="KW-0378">Hydrolase</keyword>
<evidence type="ECO:0000256" key="9">
    <source>
        <dbReference type="ARBA" id="ARBA00022692"/>
    </source>
</evidence>
<comment type="catalytic activity">
    <reaction evidence="1">
        <text>ATP + protein L-histidine = ADP + protein N-phospho-L-histidine.</text>
        <dbReference type="EC" id="2.7.13.3"/>
    </reaction>
</comment>
<dbReference type="RefSeq" id="WP_183339761.1">
    <property type="nucleotide sequence ID" value="NZ_JACHNU010000001.1"/>
</dbReference>
<keyword evidence="15" id="KW-0904">Protein phosphatase</keyword>
<evidence type="ECO:0000256" key="11">
    <source>
        <dbReference type="ARBA" id="ARBA00022777"/>
    </source>
</evidence>
<keyword evidence="19" id="KW-0843">Virulence</keyword>
<keyword evidence="20" id="KW-0464">Manganese</keyword>
<evidence type="ECO:0000256" key="14">
    <source>
        <dbReference type="ARBA" id="ARBA00022842"/>
    </source>
</evidence>
<dbReference type="PROSITE" id="PS50109">
    <property type="entry name" value="HIS_KIN"/>
    <property type="match status" value="1"/>
</dbReference>
<dbReference type="InterPro" id="IPR003660">
    <property type="entry name" value="HAMP_dom"/>
</dbReference>
<keyword evidence="10" id="KW-0547">Nucleotide-binding</keyword>
<dbReference type="PANTHER" id="PTHR44936">
    <property type="entry name" value="SENSOR PROTEIN CREC"/>
    <property type="match status" value="1"/>
</dbReference>
<keyword evidence="8" id="KW-0808">Transferase</keyword>
<dbReference type="GO" id="GO:0000155">
    <property type="term" value="F:phosphorelay sensor kinase activity"/>
    <property type="evidence" value="ECO:0007669"/>
    <property type="project" value="InterPro"/>
</dbReference>
<evidence type="ECO:0000256" key="3">
    <source>
        <dbReference type="ARBA" id="ARBA00001946"/>
    </source>
</evidence>
<keyword evidence="16 24" id="KW-1133">Transmembrane helix</keyword>
<organism evidence="27 28">
    <name type="scientific">Conexibacter arvalis</name>
    <dbReference type="NCBI Taxonomy" id="912552"/>
    <lineage>
        <taxon>Bacteria</taxon>
        <taxon>Bacillati</taxon>
        <taxon>Actinomycetota</taxon>
        <taxon>Thermoleophilia</taxon>
        <taxon>Solirubrobacterales</taxon>
        <taxon>Conexibacteraceae</taxon>
        <taxon>Conexibacter</taxon>
    </lineage>
</organism>
<evidence type="ECO:0000256" key="12">
    <source>
        <dbReference type="ARBA" id="ARBA00022801"/>
    </source>
</evidence>
<dbReference type="GO" id="GO:0005886">
    <property type="term" value="C:plasma membrane"/>
    <property type="evidence" value="ECO:0007669"/>
    <property type="project" value="UniProtKB-SubCell"/>
</dbReference>
<dbReference type="Pfam" id="PF00512">
    <property type="entry name" value="HisKA"/>
    <property type="match status" value="1"/>
</dbReference>
<dbReference type="SUPFAM" id="SSF55874">
    <property type="entry name" value="ATPase domain of HSP90 chaperone/DNA topoisomerase II/histidine kinase"/>
    <property type="match status" value="1"/>
</dbReference>
<evidence type="ECO:0000256" key="22">
    <source>
        <dbReference type="ARBA" id="ARBA00041776"/>
    </source>
</evidence>
<keyword evidence="14" id="KW-0460">Magnesium</keyword>
<dbReference type="Pfam" id="PF02518">
    <property type="entry name" value="HATPase_c"/>
    <property type="match status" value="1"/>
</dbReference>
<dbReference type="SMART" id="SM00304">
    <property type="entry name" value="HAMP"/>
    <property type="match status" value="1"/>
</dbReference>
<evidence type="ECO:0000256" key="17">
    <source>
        <dbReference type="ARBA" id="ARBA00023012"/>
    </source>
</evidence>
<dbReference type="InterPro" id="IPR003661">
    <property type="entry name" value="HisK_dim/P_dom"/>
</dbReference>
<evidence type="ECO:0000256" key="18">
    <source>
        <dbReference type="ARBA" id="ARBA00023016"/>
    </source>
</evidence>
<name>A0A840IBT9_9ACTN</name>
<dbReference type="Gene3D" id="6.10.340.10">
    <property type="match status" value="1"/>
</dbReference>